<dbReference type="InterPro" id="IPR036388">
    <property type="entry name" value="WH-like_DNA-bd_sf"/>
</dbReference>
<dbReference type="PANTHER" id="PTHR33221">
    <property type="entry name" value="WINGED HELIX-TURN-HELIX TRANSCRIPTIONAL REGULATOR, RRF2 FAMILY"/>
    <property type="match status" value="1"/>
</dbReference>
<dbReference type="PANTHER" id="PTHR33221:SF4">
    <property type="entry name" value="HTH-TYPE TRANSCRIPTIONAL REPRESSOR NSRR"/>
    <property type="match status" value="1"/>
</dbReference>
<dbReference type="Gene3D" id="1.10.10.10">
    <property type="entry name" value="Winged helix-like DNA-binding domain superfamily/Winged helix DNA-binding domain"/>
    <property type="match status" value="1"/>
</dbReference>
<organism evidence="2 3">
    <name type="scientific">Novosphingobium mathurense</name>
    <dbReference type="NCBI Taxonomy" id="428990"/>
    <lineage>
        <taxon>Bacteria</taxon>
        <taxon>Pseudomonadati</taxon>
        <taxon>Pseudomonadota</taxon>
        <taxon>Alphaproteobacteria</taxon>
        <taxon>Sphingomonadales</taxon>
        <taxon>Sphingomonadaceae</taxon>
        <taxon>Novosphingobium</taxon>
    </lineage>
</organism>
<dbReference type="STRING" id="428990.SAMN06295987_10930"/>
<proteinExistence type="predicted"/>
<dbReference type="GO" id="GO:0005829">
    <property type="term" value="C:cytosol"/>
    <property type="evidence" value="ECO:0007669"/>
    <property type="project" value="TreeGrafter"/>
</dbReference>
<keyword evidence="1" id="KW-0238">DNA-binding</keyword>
<dbReference type="EMBL" id="FVZE01000009">
    <property type="protein sequence ID" value="SLK08907.1"/>
    <property type="molecule type" value="Genomic_DNA"/>
</dbReference>
<protein>
    <submittedName>
        <fullName evidence="2">Transcriptional regulator, BadM/Rrf2 family</fullName>
    </submittedName>
</protein>
<accession>A0A1U6ILN4</accession>
<dbReference type="Pfam" id="PF02082">
    <property type="entry name" value="Rrf2"/>
    <property type="match status" value="1"/>
</dbReference>
<dbReference type="SUPFAM" id="SSF46785">
    <property type="entry name" value="Winged helix' DNA-binding domain"/>
    <property type="match status" value="1"/>
</dbReference>
<evidence type="ECO:0000256" key="1">
    <source>
        <dbReference type="ARBA" id="ARBA00023125"/>
    </source>
</evidence>
<dbReference type="AlphaFoldDB" id="A0A1U6ILN4"/>
<evidence type="ECO:0000313" key="3">
    <source>
        <dbReference type="Proteomes" id="UP000190989"/>
    </source>
</evidence>
<dbReference type="GO" id="GO:0003677">
    <property type="term" value="F:DNA binding"/>
    <property type="evidence" value="ECO:0007669"/>
    <property type="project" value="UniProtKB-KW"/>
</dbReference>
<dbReference type="InterPro" id="IPR036390">
    <property type="entry name" value="WH_DNA-bd_sf"/>
</dbReference>
<name>A0A1U6ILN4_9SPHN</name>
<evidence type="ECO:0000313" key="2">
    <source>
        <dbReference type="EMBL" id="SLK08907.1"/>
    </source>
</evidence>
<reference evidence="3" key="1">
    <citation type="submission" date="2017-02" db="EMBL/GenBank/DDBJ databases">
        <authorList>
            <person name="Varghese N."/>
            <person name="Submissions S."/>
        </authorList>
    </citation>
    <scope>NUCLEOTIDE SEQUENCE [LARGE SCALE GENOMIC DNA]</scope>
    <source>
        <strain evidence="3">SM117</strain>
    </source>
</reference>
<keyword evidence="3" id="KW-1185">Reference proteome</keyword>
<dbReference type="RefSeq" id="WP_079731676.1">
    <property type="nucleotide sequence ID" value="NZ_FVZE01000009.1"/>
</dbReference>
<dbReference type="InterPro" id="IPR000944">
    <property type="entry name" value="Tscrpt_reg_Rrf2"/>
</dbReference>
<gene>
    <name evidence="2" type="ORF">SAMN06295987_10930</name>
</gene>
<dbReference type="GO" id="GO:0003700">
    <property type="term" value="F:DNA-binding transcription factor activity"/>
    <property type="evidence" value="ECO:0007669"/>
    <property type="project" value="TreeGrafter"/>
</dbReference>
<dbReference type="NCBIfam" id="TIGR00738">
    <property type="entry name" value="rrf2_super"/>
    <property type="match status" value="1"/>
</dbReference>
<sequence>MKLTRFTDYAMRTLMHLAAHRERLCSIAEVAQAYGISQNHLMKVVNDLVREGYIEGIRGRGGGIRLGMPASQINLGILVRHTEGGFDLVDCGSCIISPACRLTGILKDALAAFLAVLDRYTLADLMAKPEDFDAIFGIDRAAPAETSSSPD</sequence>
<dbReference type="Proteomes" id="UP000190989">
    <property type="component" value="Unassembled WGS sequence"/>
</dbReference>
<dbReference type="PROSITE" id="PS51197">
    <property type="entry name" value="HTH_RRF2_2"/>
    <property type="match status" value="1"/>
</dbReference>